<comment type="caution">
    <text evidence="4">The sequence shown here is derived from an EMBL/GenBank/DDBJ whole genome shotgun (WGS) entry which is preliminary data.</text>
</comment>
<organism evidence="4 5">
    <name type="scientific">Pseudoneurospora amorphoporcata</name>
    <dbReference type="NCBI Taxonomy" id="241081"/>
    <lineage>
        <taxon>Eukaryota</taxon>
        <taxon>Fungi</taxon>
        <taxon>Dikarya</taxon>
        <taxon>Ascomycota</taxon>
        <taxon>Pezizomycotina</taxon>
        <taxon>Sordariomycetes</taxon>
        <taxon>Sordariomycetidae</taxon>
        <taxon>Sordariales</taxon>
        <taxon>Sordariaceae</taxon>
        <taxon>Pseudoneurospora</taxon>
    </lineage>
</organism>
<evidence type="ECO:0000259" key="3">
    <source>
        <dbReference type="Pfam" id="PF00350"/>
    </source>
</evidence>
<evidence type="ECO:0000256" key="2">
    <source>
        <dbReference type="SAM" id="MobiDB-lite"/>
    </source>
</evidence>
<dbReference type="Gene3D" id="3.40.50.300">
    <property type="entry name" value="P-loop containing nucleotide triphosphate hydrolases"/>
    <property type="match status" value="1"/>
</dbReference>
<accession>A0AAN6NZ96</accession>
<protein>
    <recommendedName>
        <fullName evidence="3">Dynamin N-terminal domain-containing protein</fullName>
    </recommendedName>
</protein>
<gene>
    <name evidence="4" type="ORF">QBC32DRAFT_234080</name>
</gene>
<dbReference type="EMBL" id="MU859101">
    <property type="protein sequence ID" value="KAK3953714.1"/>
    <property type="molecule type" value="Genomic_DNA"/>
</dbReference>
<dbReference type="AlphaFoldDB" id="A0AAN6NZ96"/>
<proteinExistence type="predicted"/>
<keyword evidence="1" id="KW-0175">Coiled coil</keyword>
<feature type="compositionally biased region" description="Polar residues" evidence="2">
    <location>
        <begin position="19"/>
        <end position="29"/>
    </location>
</feature>
<dbReference type="PANTHER" id="PTHR36681">
    <property type="entry name" value="NUCLEAR GTPASE, GERMINAL CENTER-ASSOCIATED, TANDEM DUPLICATE 3"/>
    <property type="match status" value="1"/>
</dbReference>
<evidence type="ECO:0000256" key="1">
    <source>
        <dbReference type="SAM" id="Coils"/>
    </source>
</evidence>
<feature type="coiled-coil region" evidence="1">
    <location>
        <begin position="171"/>
        <end position="221"/>
    </location>
</feature>
<sequence length="969" mass="111007">MDIPIKTEELSTAEEMSVVSDTSQTSSRNGKLLPFARDSCPREVLRSRVLVKQQAVEDAFGHAKTISESISLALVDKESESFKELFDKEIVAWIDELLYLEKKHKNFEVLVGVAGVTGAGKSTILNMLLEMPELLPSSNSEASTSSACRVSWNHDDNPQRSCSAVVIFRDRQDVQKELEELYEALNETERMENDDEEPEDNEAFEAELSEYEDTIKAGLQKILAVWGIEREEVTKLSAEELLESNHDVLSVLGTTKRLHAADPEKFAELIKPYLDSSATVEGYQAWPLVQEARVFVKADILKDGISLVDLPGLSDAVESRAKVSERYNRRIDTTMIVTPSSRAIDEKTAVQLMTDYQTLRMKLDGRLQKNRYCVVVSQMDHIDVDGFIKQSPAAKSKPHMQEDRQNIQALCSRLNILDRNIKECARRLDQLIARRDKVFSDRQALKAASQGSGKLKKSFDNLKKYQEKLQATYSKLVRARKAVTLEDGTQKSLLKERQNAQLTLDTTQGRVKWTCMLIRHLHIQKRLTENLERQRREIEGAIKGSESHGSFSNIFSLSAIAYRDLLKGRKSEGFPTKSYTGIPQLRQWLSDSILQKREVHLDGLLNALRRLLHGIQRWSNTKSERVTFSRESIEDVLSRSHDKYNQRLSAALHEWSRKIKRFDPFVQMDEGRKACKTKSRRVATRWAFKNPSDKTSCTLMAWTTFNAIIRRGGGPYTSNRSNPNKNERIGYNFPEALAVHFLEVVLKDWKNVFENRIPGAQEPIMKQVEDIWFQYLNELTVQLQDGCFDLLPHFEESVPTMRGIKDEIRSKVLETLTKLSRSSSQIHPHFRIVLQEELEPMFEKCLGITGIGHYQRRRRFLQDAVKAQSIGMFDKGFNKMRTEYDTHLAKVPQEFREIAEFAITKVREQIALLLTNLEAIGEEKKELSHNATNLRQEVGNEAVKWVLEWRVPKVDENPVRPHSYLLPGG</sequence>
<name>A0AAN6NZ96_9PEZI</name>
<dbReference type="Pfam" id="PF00350">
    <property type="entry name" value="Dynamin_N"/>
    <property type="match status" value="1"/>
</dbReference>
<dbReference type="SUPFAM" id="SSF52540">
    <property type="entry name" value="P-loop containing nucleoside triphosphate hydrolases"/>
    <property type="match status" value="1"/>
</dbReference>
<keyword evidence="5" id="KW-1185">Reference proteome</keyword>
<evidence type="ECO:0000313" key="5">
    <source>
        <dbReference type="Proteomes" id="UP001303222"/>
    </source>
</evidence>
<reference evidence="4" key="1">
    <citation type="journal article" date="2023" name="Mol. Phylogenet. Evol.">
        <title>Genome-scale phylogeny and comparative genomics of the fungal order Sordariales.</title>
        <authorList>
            <person name="Hensen N."/>
            <person name="Bonometti L."/>
            <person name="Westerberg I."/>
            <person name="Brannstrom I.O."/>
            <person name="Guillou S."/>
            <person name="Cros-Aarteil S."/>
            <person name="Calhoun S."/>
            <person name="Haridas S."/>
            <person name="Kuo A."/>
            <person name="Mondo S."/>
            <person name="Pangilinan J."/>
            <person name="Riley R."/>
            <person name="LaButti K."/>
            <person name="Andreopoulos B."/>
            <person name="Lipzen A."/>
            <person name="Chen C."/>
            <person name="Yan M."/>
            <person name="Daum C."/>
            <person name="Ng V."/>
            <person name="Clum A."/>
            <person name="Steindorff A."/>
            <person name="Ohm R.A."/>
            <person name="Martin F."/>
            <person name="Silar P."/>
            <person name="Natvig D.O."/>
            <person name="Lalanne C."/>
            <person name="Gautier V."/>
            <person name="Ament-Velasquez S.L."/>
            <person name="Kruys A."/>
            <person name="Hutchinson M.I."/>
            <person name="Powell A.J."/>
            <person name="Barry K."/>
            <person name="Miller A.N."/>
            <person name="Grigoriev I.V."/>
            <person name="Debuchy R."/>
            <person name="Gladieux P."/>
            <person name="Hiltunen Thoren M."/>
            <person name="Johannesson H."/>
        </authorList>
    </citation>
    <scope>NUCLEOTIDE SEQUENCE</scope>
    <source>
        <strain evidence="4">CBS 626.80</strain>
    </source>
</reference>
<feature type="region of interest" description="Disordered" evidence="2">
    <location>
        <begin position="12"/>
        <end position="32"/>
    </location>
</feature>
<reference evidence="4" key="2">
    <citation type="submission" date="2023-06" db="EMBL/GenBank/DDBJ databases">
        <authorList>
            <consortium name="Lawrence Berkeley National Laboratory"/>
            <person name="Mondo S.J."/>
            <person name="Hensen N."/>
            <person name="Bonometti L."/>
            <person name="Westerberg I."/>
            <person name="Brannstrom I.O."/>
            <person name="Guillou S."/>
            <person name="Cros-Aarteil S."/>
            <person name="Calhoun S."/>
            <person name="Haridas S."/>
            <person name="Kuo A."/>
            <person name="Pangilinan J."/>
            <person name="Riley R."/>
            <person name="Labutti K."/>
            <person name="Andreopoulos B."/>
            <person name="Lipzen A."/>
            <person name="Chen C."/>
            <person name="Yanf M."/>
            <person name="Daum C."/>
            <person name="Ng V."/>
            <person name="Clum A."/>
            <person name="Steindorff A."/>
            <person name="Ohm R."/>
            <person name="Martin F."/>
            <person name="Silar P."/>
            <person name="Natvig D."/>
            <person name="Lalanne C."/>
            <person name="Gautier V."/>
            <person name="Ament-Velasquez S.L."/>
            <person name="Kruys A."/>
            <person name="Hutchinson M.I."/>
            <person name="Powell A.J."/>
            <person name="Barry K."/>
            <person name="Miller A.N."/>
            <person name="Grigoriev I.V."/>
            <person name="Debuchy R."/>
            <person name="Gladieux P."/>
            <person name="Thoren M.H."/>
            <person name="Johannesson H."/>
        </authorList>
    </citation>
    <scope>NUCLEOTIDE SEQUENCE</scope>
    <source>
        <strain evidence="4">CBS 626.80</strain>
    </source>
</reference>
<dbReference type="InterPro" id="IPR045063">
    <property type="entry name" value="Dynamin_N"/>
</dbReference>
<dbReference type="PANTHER" id="PTHR36681:SF3">
    <property type="entry name" value="NUCLEAR GTPASE, GERMINAL CENTER-ASSOCIATED, TANDEM DUPLICATE 3"/>
    <property type="match status" value="1"/>
</dbReference>
<evidence type="ECO:0000313" key="4">
    <source>
        <dbReference type="EMBL" id="KAK3953714.1"/>
    </source>
</evidence>
<dbReference type="Proteomes" id="UP001303222">
    <property type="component" value="Unassembled WGS sequence"/>
</dbReference>
<dbReference type="InterPro" id="IPR027417">
    <property type="entry name" value="P-loop_NTPase"/>
</dbReference>
<feature type="domain" description="Dynamin N-terminal" evidence="3">
    <location>
        <begin position="111"/>
        <end position="356"/>
    </location>
</feature>